<dbReference type="InterPro" id="IPR036019">
    <property type="entry name" value="MscL_channel"/>
</dbReference>
<keyword evidence="8 9" id="KW-0407">Ion channel</keyword>
<dbReference type="PANTHER" id="PTHR30266">
    <property type="entry name" value="MECHANOSENSITIVE CHANNEL MSCL"/>
    <property type="match status" value="1"/>
</dbReference>
<gene>
    <name evidence="9 10" type="primary">mscL</name>
    <name evidence="10" type="ORF">ACFONP_13985</name>
</gene>
<evidence type="ECO:0000256" key="5">
    <source>
        <dbReference type="ARBA" id="ARBA00022989"/>
    </source>
</evidence>
<dbReference type="Gene3D" id="1.10.1200.120">
    <property type="entry name" value="Large-conductance mechanosensitive channel, MscL, domain 1"/>
    <property type="match status" value="1"/>
</dbReference>
<organism evidence="10 11">
    <name type="scientific">Parvularcula lutaonensis</name>
    <dbReference type="NCBI Taxonomy" id="491923"/>
    <lineage>
        <taxon>Bacteria</taxon>
        <taxon>Pseudomonadati</taxon>
        <taxon>Pseudomonadota</taxon>
        <taxon>Alphaproteobacteria</taxon>
        <taxon>Parvularculales</taxon>
        <taxon>Parvularculaceae</taxon>
        <taxon>Parvularcula</taxon>
    </lineage>
</organism>
<feature type="transmembrane region" description="Helical" evidence="9">
    <location>
        <begin position="16"/>
        <end position="33"/>
    </location>
</feature>
<dbReference type="NCBIfam" id="NF001843">
    <property type="entry name" value="PRK00567.1-4"/>
    <property type="match status" value="1"/>
</dbReference>
<comment type="subcellular location">
    <subcellularLocation>
        <location evidence="9">Cell inner membrane</location>
        <topology evidence="9">Multi-pass membrane protein</topology>
    </subcellularLocation>
    <subcellularLocation>
        <location evidence="1">Membrane</location>
        <topology evidence="1">Multi-pass membrane protein</topology>
    </subcellularLocation>
</comment>
<keyword evidence="3 9" id="KW-1003">Cell membrane</keyword>
<keyword evidence="5 9" id="KW-1133">Transmembrane helix</keyword>
<evidence type="ECO:0000256" key="9">
    <source>
        <dbReference type="HAMAP-Rule" id="MF_00115"/>
    </source>
</evidence>
<dbReference type="RefSeq" id="WP_229786225.1">
    <property type="nucleotide sequence ID" value="NZ_BMXU01000002.1"/>
</dbReference>
<keyword evidence="11" id="KW-1185">Reference proteome</keyword>
<reference evidence="11" key="1">
    <citation type="journal article" date="2019" name="Int. J. Syst. Evol. Microbiol.">
        <title>The Global Catalogue of Microorganisms (GCM) 10K type strain sequencing project: providing services to taxonomists for standard genome sequencing and annotation.</title>
        <authorList>
            <consortium name="The Broad Institute Genomics Platform"/>
            <consortium name="The Broad Institute Genome Sequencing Center for Infectious Disease"/>
            <person name="Wu L."/>
            <person name="Ma J."/>
        </authorList>
    </citation>
    <scope>NUCLEOTIDE SEQUENCE [LARGE SCALE GENOMIC DNA]</scope>
    <source>
        <strain evidence="11">KCTC 22245</strain>
    </source>
</reference>
<comment type="subunit">
    <text evidence="9">Homopentamer.</text>
</comment>
<evidence type="ECO:0000256" key="3">
    <source>
        <dbReference type="ARBA" id="ARBA00022475"/>
    </source>
</evidence>
<name>A0ABV7MEE3_9PROT</name>
<keyword evidence="7 9" id="KW-0472">Membrane</keyword>
<dbReference type="Proteomes" id="UP001595607">
    <property type="component" value="Unassembled WGS sequence"/>
</dbReference>
<evidence type="ECO:0000313" key="10">
    <source>
        <dbReference type="EMBL" id="MFC3303838.1"/>
    </source>
</evidence>
<dbReference type="PANTHER" id="PTHR30266:SF2">
    <property type="entry name" value="LARGE-CONDUCTANCE MECHANOSENSITIVE CHANNEL"/>
    <property type="match status" value="1"/>
</dbReference>
<proteinExistence type="inferred from homology"/>
<evidence type="ECO:0000256" key="6">
    <source>
        <dbReference type="ARBA" id="ARBA00023065"/>
    </source>
</evidence>
<dbReference type="SUPFAM" id="SSF81330">
    <property type="entry name" value="Gated mechanosensitive channel"/>
    <property type="match status" value="1"/>
</dbReference>
<dbReference type="EMBL" id="JBHRVA010000003">
    <property type="protein sequence ID" value="MFC3303838.1"/>
    <property type="molecule type" value="Genomic_DNA"/>
</dbReference>
<dbReference type="NCBIfam" id="TIGR00220">
    <property type="entry name" value="mscL"/>
    <property type="match status" value="1"/>
</dbReference>
<evidence type="ECO:0000256" key="7">
    <source>
        <dbReference type="ARBA" id="ARBA00023136"/>
    </source>
</evidence>
<accession>A0ABV7MEE3</accession>
<comment type="function">
    <text evidence="9">Channel that opens in response to stretch forces in the membrane lipid bilayer. May participate in the regulation of osmotic pressure changes within the cell.</text>
</comment>
<protein>
    <recommendedName>
        <fullName evidence="9">Large-conductance mechanosensitive channel</fullName>
    </recommendedName>
</protein>
<comment type="caution">
    <text evidence="10">The sequence shown here is derived from an EMBL/GenBank/DDBJ whole genome shotgun (WGS) entry which is preliminary data.</text>
</comment>
<keyword evidence="6 9" id="KW-0406">Ion transport</keyword>
<dbReference type="InterPro" id="IPR037673">
    <property type="entry name" value="MSC/AndL"/>
</dbReference>
<sequence>MGIIDEFKEFAVKGNAVDLAVGIILGGAFSTIVKSLVNDVIMPPIGYIAGGIDFADLYWNPLGERYESLEAAREAGAPVIAYGLFINNVISFLIVAWAVFLLVKGMNSLQRKAEEEPEATPAEPPKEIQLLTEIRDALKSQSN</sequence>
<dbReference type="Pfam" id="PF01741">
    <property type="entry name" value="MscL"/>
    <property type="match status" value="1"/>
</dbReference>
<evidence type="ECO:0000256" key="1">
    <source>
        <dbReference type="ARBA" id="ARBA00004141"/>
    </source>
</evidence>
<comment type="similarity">
    <text evidence="9">Belongs to the MscL family.</text>
</comment>
<dbReference type="InterPro" id="IPR001185">
    <property type="entry name" value="MS_channel"/>
</dbReference>
<dbReference type="PRINTS" id="PR01264">
    <property type="entry name" value="MECHCHANNEL"/>
</dbReference>
<evidence type="ECO:0000256" key="4">
    <source>
        <dbReference type="ARBA" id="ARBA00022692"/>
    </source>
</evidence>
<evidence type="ECO:0000256" key="2">
    <source>
        <dbReference type="ARBA" id="ARBA00022448"/>
    </source>
</evidence>
<dbReference type="HAMAP" id="MF_00115">
    <property type="entry name" value="MscL"/>
    <property type="match status" value="1"/>
</dbReference>
<keyword evidence="2 9" id="KW-0813">Transport</keyword>
<feature type="transmembrane region" description="Helical" evidence="9">
    <location>
        <begin position="40"/>
        <end position="59"/>
    </location>
</feature>
<evidence type="ECO:0000313" key="11">
    <source>
        <dbReference type="Proteomes" id="UP001595607"/>
    </source>
</evidence>
<feature type="transmembrane region" description="Helical" evidence="9">
    <location>
        <begin position="79"/>
        <end position="103"/>
    </location>
</feature>
<evidence type="ECO:0000256" key="8">
    <source>
        <dbReference type="ARBA" id="ARBA00023303"/>
    </source>
</evidence>
<keyword evidence="9" id="KW-0997">Cell inner membrane</keyword>
<dbReference type="NCBIfam" id="NF010557">
    <property type="entry name" value="PRK13952.1"/>
    <property type="match status" value="1"/>
</dbReference>
<keyword evidence="4 9" id="KW-0812">Transmembrane</keyword>